<dbReference type="SUPFAM" id="SSF47384">
    <property type="entry name" value="Homodimeric domain of signal transducing histidine kinase"/>
    <property type="match status" value="1"/>
</dbReference>
<evidence type="ECO:0000256" key="15">
    <source>
        <dbReference type="PROSITE-ProRule" id="PRU00169"/>
    </source>
</evidence>
<dbReference type="SUPFAM" id="SSF55785">
    <property type="entry name" value="PYP-like sensor domain (PAS domain)"/>
    <property type="match status" value="1"/>
</dbReference>
<dbReference type="InterPro" id="IPR008207">
    <property type="entry name" value="Sig_transdc_His_kin_Hpt_dom"/>
</dbReference>
<dbReference type="PROSITE" id="PS50113">
    <property type="entry name" value="PAC"/>
    <property type="match status" value="1"/>
</dbReference>
<reference evidence="22 23" key="1">
    <citation type="submission" date="2020-08" db="EMBL/GenBank/DDBJ databases">
        <title>Genomic Encyclopedia of Type Strains, Phase IV (KMG-IV): sequencing the most valuable type-strain genomes for metagenomic binning, comparative biology and taxonomic classification.</title>
        <authorList>
            <person name="Goeker M."/>
        </authorList>
    </citation>
    <scope>NUCLEOTIDE SEQUENCE [LARGE SCALE GENOMIC DNA]</scope>
    <source>
        <strain evidence="22 23">DSM 102235</strain>
    </source>
</reference>
<evidence type="ECO:0000256" key="11">
    <source>
        <dbReference type="ARBA" id="ARBA00022989"/>
    </source>
</evidence>
<dbReference type="Pfam" id="PF00989">
    <property type="entry name" value="PAS"/>
    <property type="match status" value="1"/>
</dbReference>
<dbReference type="CDD" id="cd17546">
    <property type="entry name" value="REC_hyHK_CKI1_RcsC-like"/>
    <property type="match status" value="1"/>
</dbReference>
<keyword evidence="13 16" id="KW-0472">Membrane</keyword>
<feature type="domain" description="PAC" evidence="20">
    <location>
        <begin position="286"/>
        <end position="346"/>
    </location>
</feature>
<dbReference type="GO" id="GO:0000155">
    <property type="term" value="F:phosphorelay sensor kinase activity"/>
    <property type="evidence" value="ECO:0007669"/>
    <property type="project" value="InterPro"/>
</dbReference>
<keyword evidence="10" id="KW-0067">ATP-binding</keyword>
<name>A0A7W6DPT2_9RHOB</name>
<evidence type="ECO:0000256" key="7">
    <source>
        <dbReference type="ARBA" id="ARBA00022679"/>
    </source>
</evidence>
<dbReference type="InterPro" id="IPR036097">
    <property type="entry name" value="HisK_dim/P_sf"/>
</dbReference>
<evidence type="ECO:0000256" key="12">
    <source>
        <dbReference type="ARBA" id="ARBA00023012"/>
    </source>
</evidence>
<dbReference type="Gene3D" id="3.30.565.10">
    <property type="entry name" value="Histidine kinase-like ATPase, C-terminal domain"/>
    <property type="match status" value="1"/>
</dbReference>
<keyword evidence="9" id="KW-0418">Kinase</keyword>
<dbReference type="InterPro" id="IPR001789">
    <property type="entry name" value="Sig_transdc_resp-reg_receiver"/>
</dbReference>
<evidence type="ECO:0000256" key="4">
    <source>
        <dbReference type="ARBA" id="ARBA00022475"/>
    </source>
</evidence>
<evidence type="ECO:0000256" key="1">
    <source>
        <dbReference type="ARBA" id="ARBA00000085"/>
    </source>
</evidence>
<dbReference type="Gene3D" id="1.20.120.160">
    <property type="entry name" value="HPT domain"/>
    <property type="match status" value="1"/>
</dbReference>
<evidence type="ECO:0000256" key="16">
    <source>
        <dbReference type="SAM" id="Phobius"/>
    </source>
</evidence>
<keyword evidence="8 16" id="KW-0812">Transmembrane</keyword>
<evidence type="ECO:0000256" key="3">
    <source>
        <dbReference type="ARBA" id="ARBA00012438"/>
    </source>
</evidence>
<dbReference type="PANTHER" id="PTHR43047:SF64">
    <property type="entry name" value="HISTIDINE KINASE CONTAINING CHEY-HOMOLOGOUS RECEIVER DOMAIN AND PAS DOMAIN-RELATED"/>
    <property type="match status" value="1"/>
</dbReference>
<feature type="domain" description="Histidine kinase" evidence="17">
    <location>
        <begin position="364"/>
        <end position="582"/>
    </location>
</feature>
<dbReference type="SMART" id="SM00091">
    <property type="entry name" value="PAS"/>
    <property type="match status" value="1"/>
</dbReference>
<protein>
    <recommendedName>
        <fullName evidence="3">histidine kinase</fullName>
        <ecNumber evidence="3">2.7.13.3</ecNumber>
    </recommendedName>
</protein>
<evidence type="ECO:0000259" key="18">
    <source>
        <dbReference type="PROSITE" id="PS50110"/>
    </source>
</evidence>
<dbReference type="PROSITE" id="PS50112">
    <property type="entry name" value="PAS"/>
    <property type="match status" value="1"/>
</dbReference>
<keyword evidence="6 15" id="KW-0597">Phosphoprotein</keyword>
<dbReference type="RefSeq" id="WP_183967840.1">
    <property type="nucleotide sequence ID" value="NZ_BAABBZ010000019.1"/>
</dbReference>
<dbReference type="SMART" id="SM00388">
    <property type="entry name" value="HisKA"/>
    <property type="match status" value="1"/>
</dbReference>
<evidence type="ECO:0000256" key="6">
    <source>
        <dbReference type="ARBA" id="ARBA00022553"/>
    </source>
</evidence>
<dbReference type="PANTHER" id="PTHR43047">
    <property type="entry name" value="TWO-COMPONENT HISTIDINE PROTEIN KINASE"/>
    <property type="match status" value="1"/>
</dbReference>
<dbReference type="InterPro" id="IPR036890">
    <property type="entry name" value="HATPase_C_sf"/>
</dbReference>
<organism evidence="22 23">
    <name type="scientific">Sagittula marina</name>
    <dbReference type="NCBI Taxonomy" id="943940"/>
    <lineage>
        <taxon>Bacteria</taxon>
        <taxon>Pseudomonadati</taxon>
        <taxon>Pseudomonadota</taxon>
        <taxon>Alphaproteobacteria</taxon>
        <taxon>Rhodobacterales</taxon>
        <taxon>Roseobacteraceae</taxon>
        <taxon>Sagittula</taxon>
    </lineage>
</organism>
<keyword evidence="7" id="KW-0808">Transferase</keyword>
<evidence type="ECO:0000256" key="5">
    <source>
        <dbReference type="ARBA" id="ARBA00022519"/>
    </source>
</evidence>
<dbReference type="SUPFAM" id="SSF55874">
    <property type="entry name" value="ATPase domain of HSP90 chaperone/DNA topoisomerase II/histidine kinase"/>
    <property type="match status" value="1"/>
</dbReference>
<dbReference type="InterPro" id="IPR000700">
    <property type="entry name" value="PAS-assoc_C"/>
</dbReference>
<dbReference type="EMBL" id="JACIEJ010000008">
    <property type="protein sequence ID" value="MBB3987021.1"/>
    <property type="molecule type" value="Genomic_DNA"/>
</dbReference>
<dbReference type="GO" id="GO:0006355">
    <property type="term" value="P:regulation of DNA-templated transcription"/>
    <property type="evidence" value="ECO:0007669"/>
    <property type="project" value="InterPro"/>
</dbReference>
<dbReference type="SMART" id="SM00387">
    <property type="entry name" value="HATPase_c"/>
    <property type="match status" value="1"/>
</dbReference>
<dbReference type="Gene3D" id="1.10.287.130">
    <property type="match status" value="1"/>
</dbReference>
<dbReference type="InterPro" id="IPR005467">
    <property type="entry name" value="His_kinase_dom"/>
</dbReference>
<dbReference type="NCBIfam" id="TIGR00229">
    <property type="entry name" value="sensory_box"/>
    <property type="match status" value="1"/>
</dbReference>
<dbReference type="PRINTS" id="PR00344">
    <property type="entry name" value="BCTRLSENSOR"/>
</dbReference>
<dbReference type="InterPro" id="IPR011006">
    <property type="entry name" value="CheY-like_superfamily"/>
</dbReference>
<dbReference type="InterPro" id="IPR035965">
    <property type="entry name" value="PAS-like_dom_sf"/>
</dbReference>
<dbReference type="GO" id="GO:0005886">
    <property type="term" value="C:plasma membrane"/>
    <property type="evidence" value="ECO:0007669"/>
    <property type="project" value="UniProtKB-SubCell"/>
</dbReference>
<evidence type="ECO:0000256" key="2">
    <source>
        <dbReference type="ARBA" id="ARBA00004429"/>
    </source>
</evidence>
<gene>
    <name evidence="22" type="ORF">GGQ68_003365</name>
</gene>
<evidence type="ECO:0000256" key="13">
    <source>
        <dbReference type="ARBA" id="ARBA00023136"/>
    </source>
</evidence>
<dbReference type="InterPro" id="IPR036641">
    <property type="entry name" value="HPT_dom_sf"/>
</dbReference>
<dbReference type="CDD" id="cd00082">
    <property type="entry name" value="HisKA"/>
    <property type="match status" value="1"/>
</dbReference>
<keyword evidence="23" id="KW-1185">Reference proteome</keyword>
<dbReference type="SUPFAM" id="SSF52172">
    <property type="entry name" value="CheY-like"/>
    <property type="match status" value="1"/>
</dbReference>
<dbReference type="Pfam" id="PF01627">
    <property type="entry name" value="Hpt"/>
    <property type="match status" value="1"/>
</dbReference>
<dbReference type="CDD" id="cd00130">
    <property type="entry name" value="PAS"/>
    <property type="match status" value="1"/>
</dbReference>
<dbReference type="Gene3D" id="3.30.450.20">
    <property type="entry name" value="PAS domain"/>
    <property type="match status" value="1"/>
</dbReference>
<dbReference type="FunFam" id="3.30.565.10:FF:000010">
    <property type="entry name" value="Sensor histidine kinase RcsC"/>
    <property type="match status" value="1"/>
</dbReference>
<feature type="domain" description="Response regulatory" evidence="18">
    <location>
        <begin position="607"/>
        <end position="724"/>
    </location>
</feature>
<dbReference type="Proteomes" id="UP000541426">
    <property type="component" value="Unassembled WGS sequence"/>
</dbReference>
<feature type="transmembrane region" description="Helical" evidence="16">
    <location>
        <begin position="178"/>
        <end position="201"/>
    </location>
</feature>
<dbReference type="AlphaFoldDB" id="A0A7W6DPT2"/>
<evidence type="ECO:0000256" key="8">
    <source>
        <dbReference type="ARBA" id="ARBA00022692"/>
    </source>
</evidence>
<comment type="caution">
    <text evidence="22">The sequence shown here is derived from an EMBL/GenBank/DDBJ whole genome shotgun (WGS) entry which is preliminary data.</text>
</comment>
<dbReference type="InterPro" id="IPR004358">
    <property type="entry name" value="Sig_transdc_His_kin-like_C"/>
</dbReference>
<dbReference type="Pfam" id="PF00072">
    <property type="entry name" value="Response_reg"/>
    <property type="match status" value="1"/>
</dbReference>
<evidence type="ECO:0000259" key="19">
    <source>
        <dbReference type="PROSITE" id="PS50112"/>
    </source>
</evidence>
<evidence type="ECO:0000256" key="14">
    <source>
        <dbReference type="PROSITE-ProRule" id="PRU00110"/>
    </source>
</evidence>
<dbReference type="PROSITE" id="PS50110">
    <property type="entry name" value="RESPONSE_REGULATORY"/>
    <property type="match status" value="1"/>
</dbReference>
<sequence length="877" mass="95095">MFFSRNTLFRRGLAACVVALLITVILSLALDVRSQLDQLDSAASENVQWTLGQAETEVMSLQIAILRAQNRPGDADALQDVRLNFDIVYSRIDTLQRAKVLADLRGLPTVPPMLVQALDYREDWVPLVDGPDDRLAEALPAFYAETEAIRGALRRFALDGVAFFASAGDLRSAEISRILSSIGAVTVALVGVLLILMLALLRLARQRELEARSNRETRERMETIIATSLDAVVAVGSDDRIVEWNGAAERVFGYTNGEAIGADMADLIVPQQFEQMHRRAMRRFIRTGEARIVGRGIIQLEARRKDGTIFPVDLSLAEAQSPDGAIFVAFIRDISDRVRGEQALKTARDRAIAGEKQKAELLAVMSHEMRTPLNGILGTLDLFHADGLEAENRRYLRIIRQSGELLLAHVNDVLDISRLDADKMSLNTTRFDLVALLEQVVESQTELARAQGNHLVLSPPSPELHHVYSDPDRLRQILLNLVSNAIKFTRDGQVTIEADCSEGLSQVELRVIDSGVGISATDLERIFDDFVTIDSSYSRRHAGTGLGLGISQRLATALGGELGAESEPGDGSVFWLRLPMKPPDDAITLPPVPRKSTQTAPMLPPLDVLLVEDNAINREVAGQMLRRDGHVVVIAQDGASGVALAATQKFDVVLMDISMPGMDGITAARTIRSGGGPNAKTSIVATTAHALPDEVTSFFDAGMNSVLTKPLTTATLRHALAEALSLGAESLSFTGNENSPAAGKSAILEAGVSMPVAPNSSPPFIDNEHFDELSEDLPKARLQQVLEDFATEIDAFLTDLPEVLATDSPPLPSLSEEAHRLAGSAGVFGAMPLAEQLRQCQVDAQHEDIPALRKLSHEMAATWTGTKGTFKQMGFGL</sequence>
<dbReference type="Pfam" id="PF02518">
    <property type="entry name" value="HATPase_c"/>
    <property type="match status" value="1"/>
</dbReference>
<evidence type="ECO:0000256" key="9">
    <source>
        <dbReference type="ARBA" id="ARBA00022777"/>
    </source>
</evidence>
<feature type="domain" description="PAS" evidence="19">
    <location>
        <begin position="217"/>
        <end position="288"/>
    </location>
</feature>
<feature type="modified residue" description="4-aspartylphosphate" evidence="15">
    <location>
        <position position="656"/>
    </location>
</feature>
<comment type="subcellular location">
    <subcellularLocation>
        <location evidence="2">Cell inner membrane</location>
        <topology evidence="2">Multi-pass membrane protein</topology>
    </subcellularLocation>
</comment>
<feature type="modified residue" description="Phosphohistidine" evidence="14">
    <location>
        <position position="819"/>
    </location>
</feature>
<dbReference type="InterPro" id="IPR003594">
    <property type="entry name" value="HATPase_dom"/>
</dbReference>
<dbReference type="EC" id="2.7.13.3" evidence="3"/>
<proteinExistence type="predicted"/>
<dbReference type="Gene3D" id="3.40.50.2300">
    <property type="match status" value="1"/>
</dbReference>
<keyword evidence="4" id="KW-1003">Cell membrane</keyword>
<evidence type="ECO:0000259" key="17">
    <source>
        <dbReference type="PROSITE" id="PS50109"/>
    </source>
</evidence>
<feature type="domain" description="HPt" evidence="21">
    <location>
        <begin position="778"/>
        <end position="873"/>
    </location>
</feature>
<dbReference type="PROSITE" id="PS50109">
    <property type="entry name" value="HIS_KIN"/>
    <property type="match status" value="1"/>
</dbReference>
<dbReference type="CDD" id="cd16922">
    <property type="entry name" value="HATPase_EvgS-ArcB-TorS-like"/>
    <property type="match status" value="1"/>
</dbReference>
<keyword evidence="5" id="KW-0997">Cell inner membrane</keyword>
<dbReference type="SMART" id="SM00448">
    <property type="entry name" value="REC"/>
    <property type="match status" value="1"/>
</dbReference>
<dbReference type="Pfam" id="PF00512">
    <property type="entry name" value="HisKA"/>
    <property type="match status" value="1"/>
</dbReference>
<evidence type="ECO:0000313" key="22">
    <source>
        <dbReference type="EMBL" id="MBB3987021.1"/>
    </source>
</evidence>
<evidence type="ECO:0000256" key="10">
    <source>
        <dbReference type="ARBA" id="ARBA00022840"/>
    </source>
</evidence>
<keyword evidence="11 16" id="KW-1133">Transmembrane helix</keyword>
<evidence type="ECO:0000313" key="23">
    <source>
        <dbReference type="Proteomes" id="UP000541426"/>
    </source>
</evidence>
<dbReference type="SUPFAM" id="SSF47226">
    <property type="entry name" value="Histidine-containing phosphotransfer domain, HPT domain"/>
    <property type="match status" value="1"/>
</dbReference>
<dbReference type="PROSITE" id="PS50894">
    <property type="entry name" value="HPT"/>
    <property type="match status" value="1"/>
</dbReference>
<dbReference type="InterPro" id="IPR003661">
    <property type="entry name" value="HisK_dim/P_dom"/>
</dbReference>
<comment type="catalytic activity">
    <reaction evidence="1">
        <text>ATP + protein L-histidine = ADP + protein N-phospho-L-histidine.</text>
        <dbReference type="EC" id="2.7.13.3"/>
    </reaction>
</comment>
<accession>A0A7W6DPT2</accession>
<keyword evidence="10" id="KW-0547">Nucleotide-binding</keyword>
<keyword evidence="12" id="KW-0902">Two-component regulatory system</keyword>
<evidence type="ECO:0000259" key="21">
    <source>
        <dbReference type="PROSITE" id="PS50894"/>
    </source>
</evidence>
<evidence type="ECO:0000259" key="20">
    <source>
        <dbReference type="PROSITE" id="PS50113"/>
    </source>
</evidence>
<dbReference type="InterPro" id="IPR013767">
    <property type="entry name" value="PAS_fold"/>
</dbReference>
<dbReference type="InterPro" id="IPR000014">
    <property type="entry name" value="PAS"/>
</dbReference>